<evidence type="ECO:0000313" key="1">
    <source>
        <dbReference type="EMBL" id="WCO68364.1"/>
    </source>
</evidence>
<accession>A0AAF0BX74</accession>
<name>A0AAF0BX74_9ACTN</name>
<dbReference type="EMBL" id="CP116942">
    <property type="protein sequence ID" value="WCO68364.1"/>
    <property type="molecule type" value="Genomic_DNA"/>
</dbReference>
<keyword evidence="2" id="KW-1185">Reference proteome</keyword>
<dbReference type="RefSeq" id="WP_272737881.1">
    <property type="nucleotide sequence ID" value="NZ_CP116942.1"/>
</dbReference>
<dbReference type="Pfam" id="PF21863">
    <property type="entry name" value="HTH_67"/>
    <property type="match status" value="1"/>
</dbReference>
<sequence>MTPDATATATAEAVSEVAAAFMLDGATYARGAELGFEGLDFYTAGRGGALGPVAADVVTATFVFWTPGVVRASWERGLQVMEPHDAADRFAAAGHAWAEEHLADVDGLDHLADLLGAVVAGAPVAAAPLFAAWRARPEPEPDRPVALVLHRMHLLRELRGALHGAAVLAAGLTPHEAVTIRAPGMLGLYGYDGPAPSAEATGVQARWAEAEAATDRALAPAYAVLDGAEQEDLRDRLVALLAAVSG</sequence>
<dbReference type="NCBIfam" id="NF047719">
    <property type="entry name" value="SCO6745_fam_HTH"/>
    <property type="match status" value="1"/>
</dbReference>
<dbReference type="Proteomes" id="UP001216390">
    <property type="component" value="Chromosome"/>
</dbReference>
<dbReference type="InterPro" id="IPR054058">
    <property type="entry name" value="HTH_67"/>
</dbReference>
<proteinExistence type="predicted"/>
<gene>
    <name evidence="1" type="ORF">PO878_06435</name>
</gene>
<dbReference type="KEGG" id="ima:PO878_06435"/>
<dbReference type="AlphaFoldDB" id="A0AAF0BX74"/>
<protein>
    <submittedName>
        <fullName evidence="1">Uncharacterized protein</fullName>
    </submittedName>
</protein>
<organism evidence="1 2">
    <name type="scientific">Iamia majanohamensis</name>
    <dbReference type="NCBI Taxonomy" id="467976"/>
    <lineage>
        <taxon>Bacteria</taxon>
        <taxon>Bacillati</taxon>
        <taxon>Actinomycetota</taxon>
        <taxon>Acidimicrobiia</taxon>
        <taxon>Acidimicrobiales</taxon>
        <taxon>Iamiaceae</taxon>
        <taxon>Iamia</taxon>
    </lineage>
</organism>
<reference evidence="1" key="1">
    <citation type="submission" date="2023-01" db="EMBL/GenBank/DDBJ databases">
        <title>The diversity of Class Acidimicrobiia in South China Sea sediment environments and the proposal of Iamia marina sp. nov., a novel species of the genus Iamia.</title>
        <authorList>
            <person name="He Y."/>
            <person name="Tian X."/>
        </authorList>
    </citation>
    <scope>NUCLEOTIDE SEQUENCE</scope>
    <source>
        <strain evidence="1">DSM 19957</strain>
    </source>
</reference>
<evidence type="ECO:0000313" key="2">
    <source>
        <dbReference type="Proteomes" id="UP001216390"/>
    </source>
</evidence>